<feature type="coiled-coil region" evidence="4">
    <location>
        <begin position="73"/>
        <end position="100"/>
    </location>
</feature>
<evidence type="ECO:0000313" key="7">
    <source>
        <dbReference type="JaponicusDB" id="SJAG_04144"/>
    </source>
</evidence>
<dbReference type="GO" id="GO:0005198">
    <property type="term" value="F:structural molecule activity"/>
    <property type="evidence" value="ECO:0007669"/>
    <property type="project" value="EnsemblFungi"/>
</dbReference>
<dbReference type="HOGENOM" id="CLU_031814_1_1_1"/>
<dbReference type="Pfam" id="PF21154">
    <property type="entry name" value="RPN7_PSMD6_C"/>
    <property type="match status" value="1"/>
</dbReference>
<dbReference type="JaponicusDB" id="SJAG_04144">
    <property type="gene designation" value="rpn7"/>
</dbReference>
<comment type="subunit">
    <text evidence="3">The 26S proteasome is composed of a core protease, known as the 20S proteasome, capped at one or both ends by the 19S regulatory complex (RC). The RC is composed of at least 18 different subunits in two subcomplexes, the base and the lid, which form the portions proximal and distal to the 20S proteolytic core, respectively. Component of the lid subcomplex of the 19S RC.</text>
</comment>
<evidence type="ECO:0000256" key="4">
    <source>
        <dbReference type="SAM" id="Coils"/>
    </source>
</evidence>
<dbReference type="GO" id="GO:0043161">
    <property type="term" value="P:proteasome-mediated ubiquitin-dependent protein catabolic process"/>
    <property type="evidence" value="ECO:0000318"/>
    <property type="project" value="GO_Central"/>
</dbReference>
<dbReference type="InterPro" id="IPR036390">
    <property type="entry name" value="WH_DNA-bd_sf"/>
</dbReference>
<evidence type="ECO:0000256" key="1">
    <source>
        <dbReference type="ARBA" id="ARBA00022942"/>
    </source>
</evidence>
<dbReference type="RefSeq" id="XP_002175262.1">
    <property type="nucleotide sequence ID" value="XM_002175226.2"/>
</dbReference>
<dbReference type="GO" id="GO:0005634">
    <property type="term" value="C:nucleus"/>
    <property type="evidence" value="ECO:0007669"/>
    <property type="project" value="EnsemblFungi"/>
</dbReference>
<dbReference type="SUPFAM" id="SSF46785">
    <property type="entry name" value="Winged helix' DNA-binding domain"/>
    <property type="match status" value="1"/>
</dbReference>
<keyword evidence="4" id="KW-0175">Coiled coil</keyword>
<keyword evidence="1 6" id="KW-0647">Proteasome</keyword>
<dbReference type="GeneID" id="7049311"/>
<dbReference type="Proteomes" id="UP000001744">
    <property type="component" value="Unassembled WGS sequence"/>
</dbReference>
<dbReference type="InterPro" id="IPR019585">
    <property type="entry name" value="Rpn7/CSN1"/>
</dbReference>
<reference evidence="6 8" key="1">
    <citation type="journal article" date="2011" name="Science">
        <title>Comparative functional genomics of the fission yeasts.</title>
        <authorList>
            <person name="Rhind N."/>
            <person name="Chen Z."/>
            <person name="Yassour M."/>
            <person name="Thompson D.A."/>
            <person name="Haas B.J."/>
            <person name="Habib N."/>
            <person name="Wapinski I."/>
            <person name="Roy S."/>
            <person name="Lin M.F."/>
            <person name="Heiman D.I."/>
            <person name="Young S.K."/>
            <person name="Furuya K."/>
            <person name="Guo Y."/>
            <person name="Pidoux A."/>
            <person name="Chen H.M."/>
            <person name="Robbertse B."/>
            <person name="Goldberg J.M."/>
            <person name="Aoki K."/>
            <person name="Bayne E.H."/>
            <person name="Berlin A.M."/>
            <person name="Desjardins C.A."/>
            <person name="Dobbs E."/>
            <person name="Dukaj L."/>
            <person name="Fan L."/>
            <person name="FitzGerald M.G."/>
            <person name="French C."/>
            <person name="Gujja S."/>
            <person name="Hansen K."/>
            <person name="Keifenheim D."/>
            <person name="Levin J.Z."/>
            <person name="Mosher R.A."/>
            <person name="Mueller C.A."/>
            <person name="Pfiffner J."/>
            <person name="Priest M."/>
            <person name="Russ C."/>
            <person name="Smialowska A."/>
            <person name="Swoboda P."/>
            <person name="Sykes S.M."/>
            <person name="Vaughn M."/>
            <person name="Vengrova S."/>
            <person name="Yoder R."/>
            <person name="Zeng Q."/>
            <person name="Allshire R."/>
            <person name="Baulcombe D."/>
            <person name="Birren B.W."/>
            <person name="Brown W."/>
            <person name="Ekwall K."/>
            <person name="Kellis M."/>
            <person name="Leatherwood J."/>
            <person name="Levin H."/>
            <person name="Margalit H."/>
            <person name="Martienssen R."/>
            <person name="Nieduszynski C.A."/>
            <person name="Spatafora J.W."/>
            <person name="Friedman N."/>
            <person name="Dalgaard J.Z."/>
            <person name="Baumann P."/>
            <person name="Niki H."/>
            <person name="Regev A."/>
            <person name="Nusbaum C."/>
        </authorList>
    </citation>
    <scope>NUCLEOTIDE SEQUENCE [LARGE SCALE GENOMIC DNA]</scope>
    <source>
        <strain evidence="8">yFS275 / FY16936</strain>
    </source>
</reference>
<dbReference type="OrthoDB" id="1452at2759"/>
<dbReference type="FunFam" id="1.25.40.570:FF:000005">
    <property type="entry name" value="26S proteasome regulatory subunit N7"/>
    <property type="match status" value="1"/>
</dbReference>
<proteinExistence type="predicted"/>
<keyword evidence="8" id="KW-1185">Reference proteome</keyword>
<protein>
    <submittedName>
        <fullName evidence="6">19S proteasome regulatory subunit Rpn7</fullName>
    </submittedName>
</protein>
<evidence type="ECO:0000313" key="8">
    <source>
        <dbReference type="Proteomes" id="UP000001744"/>
    </source>
</evidence>
<accession>B6K615</accession>
<dbReference type="PANTHER" id="PTHR14145">
    <property type="entry name" value="26S PROTESOME SUBUNIT 6"/>
    <property type="match status" value="1"/>
</dbReference>
<evidence type="ECO:0000256" key="3">
    <source>
        <dbReference type="ARBA" id="ARBA00093502"/>
    </source>
</evidence>
<dbReference type="EMBL" id="KE651167">
    <property type="protein sequence ID" value="EEB08969.1"/>
    <property type="molecule type" value="Genomic_DNA"/>
</dbReference>
<dbReference type="Pfam" id="PF10602">
    <property type="entry name" value="RPN7"/>
    <property type="match status" value="1"/>
</dbReference>
<dbReference type="OMA" id="RLHCKVD"/>
<dbReference type="PANTHER" id="PTHR14145:SF1">
    <property type="entry name" value="26S PROTEASOME NON-ATPASE REGULATORY SUBUNIT 6"/>
    <property type="match status" value="1"/>
</dbReference>
<dbReference type="eggNOG" id="KOG0687">
    <property type="taxonomic scope" value="Eukaryota"/>
</dbReference>
<dbReference type="Pfam" id="PF01399">
    <property type="entry name" value="PCI"/>
    <property type="match status" value="1"/>
</dbReference>
<dbReference type="PROSITE" id="PS50250">
    <property type="entry name" value="PCI"/>
    <property type="match status" value="1"/>
</dbReference>
<gene>
    <name evidence="7" type="primary">rpn7</name>
    <name evidence="6" type="ORF">SJAG_04144</name>
</gene>
<organism evidence="6 8">
    <name type="scientific">Schizosaccharomyces japonicus (strain yFS275 / FY16936)</name>
    <name type="common">Fission yeast</name>
    <dbReference type="NCBI Taxonomy" id="402676"/>
    <lineage>
        <taxon>Eukaryota</taxon>
        <taxon>Fungi</taxon>
        <taxon>Dikarya</taxon>
        <taxon>Ascomycota</taxon>
        <taxon>Taphrinomycotina</taxon>
        <taxon>Schizosaccharomycetes</taxon>
        <taxon>Schizosaccharomycetales</taxon>
        <taxon>Schizosaccharomycetaceae</taxon>
        <taxon>Schizosaccharomyces</taxon>
    </lineage>
</organism>
<dbReference type="GO" id="GO:0005838">
    <property type="term" value="C:proteasome regulatory particle"/>
    <property type="evidence" value="ECO:0000318"/>
    <property type="project" value="GO_Central"/>
</dbReference>
<feature type="domain" description="PCI" evidence="5">
    <location>
        <begin position="192"/>
        <end position="364"/>
    </location>
</feature>
<dbReference type="InterPro" id="IPR049549">
    <property type="entry name" value="RPN7_PSMD6_C"/>
</dbReference>
<evidence type="ECO:0000256" key="2">
    <source>
        <dbReference type="ARBA" id="ARBA00093435"/>
    </source>
</evidence>
<dbReference type="Gene3D" id="1.25.40.570">
    <property type="match status" value="1"/>
</dbReference>
<dbReference type="SMART" id="SM00088">
    <property type="entry name" value="PINT"/>
    <property type="match status" value="1"/>
</dbReference>
<dbReference type="GO" id="GO:0008541">
    <property type="term" value="C:proteasome regulatory particle, lid subcomplex"/>
    <property type="evidence" value="ECO:0007669"/>
    <property type="project" value="EnsemblFungi"/>
</dbReference>
<evidence type="ECO:0000259" key="5">
    <source>
        <dbReference type="PROSITE" id="PS50250"/>
    </source>
</evidence>
<dbReference type="InterPro" id="IPR045135">
    <property type="entry name" value="Rpn7_N"/>
</dbReference>
<dbReference type="VEuPathDB" id="FungiDB:SJAG_04144"/>
<dbReference type="AlphaFoldDB" id="B6K615"/>
<dbReference type="STRING" id="402676.B6K615"/>
<comment type="function">
    <text evidence="2">Component of the 19S cap proteasome complex which acts as a regulatory subunit of the 26S proteasome, involved in the ATP-dependent degradation of ubiquitinated proteins.</text>
</comment>
<evidence type="ECO:0000313" key="6">
    <source>
        <dbReference type="EMBL" id="EEB08969.1"/>
    </source>
</evidence>
<dbReference type="InterPro" id="IPR000717">
    <property type="entry name" value="PCI_dom"/>
</dbReference>
<name>B6K615_SCHJY</name>
<sequence>MEEGLRNVSDLQLAQAIYELSTPSLSSKHEEALSFLFKVIREFNLAPLYKQLCENPTTSSKIDVDNDFLNSMISENDKKLKELDSAIEDAQELNGEHEITEALKRKADYYVSICDKEHAWATFTEMLEKSASEGVQIDILFAKMRIAFLYADIKLVGSLLEKIRPLMDQAGDWERKNRLKAYEGIYMMAIRNFSRAAELLLDTMSTFSSTELLPYDELVKYSVLSGAIALKRVDIKTRIVDSPEVLAVLPQHEAMSSVETCVNSLYLCDYAGFFRSLASVEQDHLKCDFLLAPHYRFYVREMRRRAYAQLLESYRALSIESMANAFGVSVDFIDRDLASFIPDKKLNCVIDRVNGNVETNRPDEKNRQYQEIVKQGDVLLNKLQKYQATVMRGAFKV</sequence>